<keyword evidence="2" id="KW-1185">Reference proteome</keyword>
<organism evidence="1 2">
    <name type="scientific">Paenibacillus polysaccharolyticus</name>
    <dbReference type="NCBI Taxonomy" id="582692"/>
    <lineage>
        <taxon>Bacteria</taxon>
        <taxon>Bacillati</taxon>
        <taxon>Bacillota</taxon>
        <taxon>Bacilli</taxon>
        <taxon>Bacillales</taxon>
        <taxon>Paenibacillaceae</taxon>
        <taxon>Paenibacillus</taxon>
    </lineage>
</organism>
<dbReference type="STRING" id="582692.SAMN05720606_10253"/>
<dbReference type="AlphaFoldDB" id="A0A1G5CEL1"/>
<proteinExistence type="predicted"/>
<gene>
    <name evidence="1" type="ORF">SAMN05720606_10253</name>
</gene>
<name>A0A1G5CEL1_9BACL</name>
<dbReference type="EMBL" id="FMVM01000002">
    <property type="protein sequence ID" value="SCY00708.1"/>
    <property type="molecule type" value="Genomic_DNA"/>
</dbReference>
<dbReference type="RefSeq" id="WP_090915790.1">
    <property type="nucleotide sequence ID" value="NZ_FMVM01000002.1"/>
</dbReference>
<protein>
    <submittedName>
        <fullName evidence="1">Uncharacterized protein</fullName>
    </submittedName>
</protein>
<reference evidence="2" key="1">
    <citation type="submission" date="2016-10" db="EMBL/GenBank/DDBJ databases">
        <authorList>
            <person name="Varghese N."/>
            <person name="Submissions S."/>
        </authorList>
    </citation>
    <scope>NUCLEOTIDE SEQUENCE [LARGE SCALE GENOMIC DNA]</scope>
    <source>
        <strain evidence="2">BL9</strain>
    </source>
</reference>
<sequence length="102" mass="11750">MNQRFKITRSMQENNPEQHISLEECSTYFATKPEFTYSTVLNIVGAESTMTIEGDFFMWEHEGQQYPFRLYMGELYVAISNEAIVPVMMEAASQLHADIVEG</sequence>
<evidence type="ECO:0000313" key="2">
    <source>
        <dbReference type="Proteomes" id="UP000198538"/>
    </source>
</evidence>
<evidence type="ECO:0000313" key="1">
    <source>
        <dbReference type="EMBL" id="SCY00708.1"/>
    </source>
</evidence>
<accession>A0A1G5CEL1</accession>
<dbReference type="Proteomes" id="UP000198538">
    <property type="component" value="Unassembled WGS sequence"/>
</dbReference>